<sequence length="279" mass="31059">MSDSVGQYLNEIGAVALLTADDEKMLSKTIERGRDARITLEGDEKLTTGERRSLRAAVREADAARDRFIRANLRLVVSIARRYPLPPAMELLDLIQEGNLGLEHAVEKFDWRRGFKFSTYATFWIRQSIGRALDQKASLIRLPSDRSASLRAALRHSGGDSDGLDDENAWLQRISTPTSLDKNIGDDGDSTLVDLIGDDAPSPEDHALENDRKEMIRGLLDRLDPRAQLAVARRFGLIDGESHSYREVGEELGVTAEAARRLVKRAVDELREDALVIVA</sequence>
<dbReference type="GO" id="GO:0003677">
    <property type="term" value="F:DNA binding"/>
    <property type="evidence" value="ECO:0007669"/>
    <property type="project" value="UniProtKB-KW"/>
</dbReference>
<keyword evidence="4" id="KW-0804">Transcription</keyword>
<dbReference type="EMBL" id="UINC01001040">
    <property type="protein sequence ID" value="SUZ68682.1"/>
    <property type="molecule type" value="Genomic_DNA"/>
</dbReference>
<organism evidence="6">
    <name type="scientific">marine metagenome</name>
    <dbReference type="NCBI Taxonomy" id="408172"/>
    <lineage>
        <taxon>unclassified sequences</taxon>
        <taxon>metagenomes</taxon>
        <taxon>ecological metagenomes</taxon>
    </lineage>
</organism>
<keyword evidence="2" id="KW-0731">Sigma factor</keyword>
<dbReference type="Pfam" id="PF04542">
    <property type="entry name" value="Sigma70_r2"/>
    <property type="match status" value="1"/>
</dbReference>
<dbReference type="InterPro" id="IPR050239">
    <property type="entry name" value="Sigma-70_RNA_pol_init_factors"/>
</dbReference>
<dbReference type="PANTHER" id="PTHR30603">
    <property type="entry name" value="RNA POLYMERASE SIGMA FACTOR RPO"/>
    <property type="match status" value="1"/>
</dbReference>
<dbReference type="SUPFAM" id="SSF88659">
    <property type="entry name" value="Sigma3 and sigma4 domains of RNA polymerase sigma factors"/>
    <property type="match status" value="1"/>
</dbReference>
<dbReference type="InterPro" id="IPR000943">
    <property type="entry name" value="RNA_pol_sigma70"/>
</dbReference>
<dbReference type="Pfam" id="PF04545">
    <property type="entry name" value="Sigma70_r4"/>
    <property type="match status" value="1"/>
</dbReference>
<dbReference type="PRINTS" id="PR00046">
    <property type="entry name" value="SIGMA70FCT"/>
</dbReference>
<evidence type="ECO:0000256" key="4">
    <source>
        <dbReference type="ARBA" id="ARBA00023163"/>
    </source>
</evidence>
<dbReference type="SUPFAM" id="SSF88946">
    <property type="entry name" value="Sigma2 domain of RNA polymerase sigma factors"/>
    <property type="match status" value="1"/>
</dbReference>
<evidence type="ECO:0000256" key="1">
    <source>
        <dbReference type="ARBA" id="ARBA00023015"/>
    </source>
</evidence>
<feature type="domain" description="RNA polymerase sigma-70" evidence="5">
    <location>
        <begin position="93"/>
        <end position="106"/>
    </location>
</feature>
<keyword evidence="3" id="KW-0238">DNA-binding</keyword>
<protein>
    <recommendedName>
        <fullName evidence="5">RNA polymerase sigma-70 domain-containing protein</fullName>
    </recommendedName>
</protein>
<evidence type="ECO:0000256" key="3">
    <source>
        <dbReference type="ARBA" id="ARBA00023125"/>
    </source>
</evidence>
<accession>A0A381PNT5</accession>
<dbReference type="InterPro" id="IPR007630">
    <property type="entry name" value="RNA_pol_sigma70_r4"/>
</dbReference>
<dbReference type="InterPro" id="IPR009042">
    <property type="entry name" value="RNA_pol_sigma70_r1_2"/>
</dbReference>
<dbReference type="PROSITE" id="PS00715">
    <property type="entry name" value="SIGMA70_1"/>
    <property type="match status" value="1"/>
</dbReference>
<proteinExistence type="predicted"/>
<evidence type="ECO:0000313" key="6">
    <source>
        <dbReference type="EMBL" id="SUZ68682.1"/>
    </source>
</evidence>
<dbReference type="CDD" id="cd06171">
    <property type="entry name" value="Sigma70_r4"/>
    <property type="match status" value="1"/>
</dbReference>
<evidence type="ECO:0000256" key="2">
    <source>
        <dbReference type="ARBA" id="ARBA00023082"/>
    </source>
</evidence>
<dbReference type="PANTHER" id="PTHR30603:SF60">
    <property type="entry name" value="RNA POLYMERASE SIGMA FACTOR RPOD"/>
    <property type="match status" value="1"/>
</dbReference>
<dbReference type="GO" id="GO:0016987">
    <property type="term" value="F:sigma factor activity"/>
    <property type="evidence" value="ECO:0007669"/>
    <property type="project" value="UniProtKB-KW"/>
</dbReference>
<reference evidence="6" key="1">
    <citation type="submission" date="2018-05" db="EMBL/GenBank/DDBJ databases">
        <authorList>
            <person name="Lanie J.A."/>
            <person name="Ng W.-L."/>
            <person name="Kazmierczak K.M."/>
            <person name="Andrzejewski T.M."/>
            <person name="Davidsen T.M."/>
            <person name="Wayne K.J."/>
            <person name="Tettelin H."/>
            <person name="Glass J.I."/>
            <person name="Rusch D."/>
            <person name="Podicherti R."/>
            <person name="Tsui H.-C.T."/>
            <person name="Winkler M.E."/>
        </authorList>
    </citation>
    <scope>NUCLEOTIDE SEQUENCE</scope>
</reference>
<evidence type="ECO:0000259" key="5">
    <source>
        <dbReference type="PROSITE" id="PS00715"/>
    </source>
</evidence>
<dbReference type="InterPro" id="IPR007627">
    <property type="entry name" value="RNA_pol_sigma70_r2"/>
</dbReference>
<dbReference type="AlphaFoldDB" id="A0A381PNT5"/>
<keyword evidence="1" id="KW-0805">Transcription regulation</keyword>
<gene>
    <name evidence="6" type="ORF">METZ01_LOCUS21536</name>
</gene>
<dbReference type="Gene3D" id="1.10.10.10">
    <property type="entry name" value="Winged helix-like DNA-binding domain superfamily/Winged helix DNA-binding domain"/>
    <property type="match status" value="1"/>
</dbReference>
<dbReference type="InterPro" id="IPR014284">
    <property type="entry name" value="RNA_pol_sigma-70_dom"/>
</dbReference>
<dbReference type="Pfam" id="PF00140">
    <property type="entry name" value="Sigma70_r1_2"/>
    <property type="match status" value="1"/>
</dbReference>
<dbReference type="NCBIfam" id="TIGR02937">
    <property type="entry name" value="sigma70-ECF"/>
    <property type="match status" value="1"/>
</dbReference>
<dbReference type="Gene3D" id="1.10.601.10">
    <property type="entry name" value="RNA Polymerase Primary Sigma Factor"/>
    <property type="match status" value="2"/>
</dbReference>
<dbReference type="InterPro" id="IPR013325">
    <property type="entry name" value="RNA_pol_sigma_r2"/>
</dbReference>
<dbReference type="GO" id="GO:0006352">
    <property type="term" value="P:DNA-templated transcription initiation"/>
    <property type="evidence" value="ECO:0007669"/>
    <property type="project" value="InterPro"/>
</dbReference>
<dbReference type="InterPro" id="IPR013324">
    <property type="entry name" value="RNA_pol_sigma_r3/r4-like"/>
</dbReference>
<name>A0A381PNT5_9ZZZZ</name>
<dbReference type="InterPro" id="IPR036388">
    <property type="entry name" value="WH-like_DNA-bd_sf"/>
</dbReference>